<accession>A0A9W2XT77</accession>
<feature type="domain" description="GED" evidence="1">
    <location>
        <begin position="55"/>
        <end position="141"/>
    </location>
</feature>
<evidence type="ECO:0000259" key="1">
    <source>
        <dbReference type="PROSITE" id="PS51388"/>
    </source>
</evidence>
<protein>
    <submittedName>
        <fullName evidence="3">Interferon-induced GTP-binding protein Mx-like isoform X2</fullName>
    </submittedName>
</protein>
<sequence>MIRTQFKMEMLVYSQDRMYSSSLSDRKKEMTEEEGRESPQLSVSFVFHSNNNTTLQELMLHLKSYYKIASQRLADQIPLVIRYQMLQESAVQLQSEMLQMLHDKENLEFFLKEDMDIGSKRAALQSRHKRLMKARTYLVEF</sequence>
<dbReference type="PROSITE" id="PS51388">
    <property type="entry name" value="GED"/>
    <property type="match status" value="1"/>
</dbReference>
<dbReference type="Gene3D" id="1.20.120.1240">
    <property type="entry name" value="Dynamin, middle domain"/>
    <property type="match status" value="1"/>
</dbReference>
<dbReference type="InterPro" id="IPR020850">
    <property type="entry name" value="GED_dom"/>
</dbReference>
<dbReference type="AlphaFoldDB" id="A0A9W2XT77"/>
<dbReference type="Proteomes" id="UP000515150">
    <property type="component" value="Chromosome 5"/>
</dbReference>
<dbReference type="Pfam" id="PF02212">
    <property type="entry name" value="GED"/>
    <property type="match status" value="1"/>
</dbReference>
<evidence type="ECO:0000313" key="2">
    <source>
        <dbReference type="Proteomes" id="UP000515150"/>
    </source>
</evidence>
<dbReference type="GO" id="GO:0003924">
    <property type="term" value="F:GTPase activity"/>
    <property type="evidence" value="ECO:0007669"/>
    <property type="project" value="InterPro"/>
</dbReference>
<dbReference type="GeneID" id="114855140"/>
<dbReference type="InterPro" id="IPR003130">
    <property type="entry name" value="GED"/>
</dbReference>
<proteinExistence type="predicted"/>
<dbReference type="RefSeq" id="XP_055364851.1">
    <property type="nucleotide sequence ID" value="XM_055508876.1"/>
</dbReference>
<evidence type="ECO:0000313" key="3">
    <source>
        <dbReference type="RefSeq" id="XP_055364851.1"/>
    </source>
</evidence>
<reference evidence="3" key="1">
    <citation type="submission" date="2025-08" db="UniProtKB">
        <authorList>
            <consortium name="RefSeq"/>
        </authorList>
    </citation>
    <scope>IDENTIFICATION</scope>
</reference>
<name>A0A9W2XT77_BETSP</name>
<keyword evidence="2" id="KW-1185">Reference proteome</keyword>
<dbReference type="GO" id="GO:0005525">
    <property type="term" value="F:GTP binding"/>
    <property type="evidence" value="ECO:0007669"/>
    <property type="project" value="InterPro"/>
</dbReference>
<organism evidence="2 3">
    <name type="scientific">Betta splendens</name>
    <name type="common">Siamese fighting fish</name>
    <dbReference type="NCBI Taxonomy" id="158456"/>
    <lineage>
        <taxon>Eukaryota</taxon>
        <taxon>Metazoa</taxon>
        <taxon>Chordata</taxon>
        <taxon>Craniata</taxon>
        <taxon>Vertebrata</taxon>
        <taxon>Euteleostomi</taxon>
        <taxon>Actinopterygii</taxon>
        <taxon>Neopterygii</taxon>
        <taxon>Teleostei</taxon>
        <taxon>Neoteleostei</taxon>
        <taxon>Acanthomorphata</taxon>
        <taxon>Anabantaria</taxon>
        <taxon>Anabantiformes</taxon>
        <taxon>Anabantoidei</taxon>
        <taxon>Osphronemidae</taxon>
        <taxon>Betta</taxon>
    </lineage>
</organism>
<gene>
    <name evidence="3" type="primary">LOC114855140</name>
</gene>
<dbReference type="SMART" id="SM00302">
    <property type="entry name" value="GED"/>
    <property type="match status" value="1"/>
</dbReference>